<dbReference type="InterPro" id="IPR046960">
    <property type="entry name" value="PPR_At4g14850-like_plant"/>
</dbReference>
<dbReference type="InterPro" id="IPR032867">
    <property type="entry name" value="DYW_dom"/>
</dbReference>
<keyword evidence="4" id="KW-1185">Reference proteome</keyword>
<dbReference type="PANTHER" id="PTHR47926">
    <property type="entry name" value="PENTATRICOPEPTIDE REPEAT-CONTAINING PROTEIN"/>
    <property type="match status" value="1"/>
</dbReference>
<dbReference type="GO" id="GO:0009451">
    <property type="term" value="P:RNA modification"/>
    <property type="evidence" value="ECO:0007669"/>
    <property type="project" value="InterPro"/>
</dbReference>
<gene>
    <name evidence="5" type="primary">LOC120104133</name>
</gene>
<evidence type="ECO:0000256" key="2">
    <source>
        <dbReference type="PROSITE-ProRule" id="PRU00708"/>
    </source>
</evidence>
<dbReference type="FunFam" id="1.25.40.10:FF:000280">
    <property type="entry name" value="Pentatricopeptide repeat-containing protein"/>
    <property type="match status" value="1"/>
</dbReference>
<evidence type="ECO:0000256" key="1">
    <source>
        <dbReference type="ARBA" id="ARBA00022737"/>
    </source>
</evidence>
<keyword evidence="1" id="KW-0677">Repeat</keyword>
<organism evidence="4 5">
    <name type="scientific">Phoenix dactylifera</name>
    <name type="common">Date palm</name>
    <dbReference type="NCBI Taxonomy" id="42345"/>
    <lineage>
        <taxon>Eukaryota</taxon>
        <taxon>Viridiplantae</taxon>
        <taxon>Streptophyta</taxon>
        <taxon>Embryophyta</taxon>
        <taxon>Tracheophyta</taxon>
        <taxon>Spermatophyta</taxon>
        <taxon>Magnoliopsida</taxon>
        <taxon>Liliopsida</taxon>
        <taxon>Arecaceae</taxon>
        <taxon>Coryphoideae</taxon>
        <taxon>Phoeniceae</taxon>
        <taxon>Phoenix</taxon>
    </lineage>
</organism>
<dbReference type="NCBIfam" id="TIGR00756">
    <property type="entry name" value="PPR"/>
    <property type="match status" value="3"/>
</dbReference>
<dbReference type="PANTHER" id="PTHR47926:SF537">
    <property type="entry name" value="PENTACOTRIPEPTIDE-REPEAT REGION OF PRORP DOMAIN-CONTAINING PROTEIN"/>
    <property type="match status" value="1"/>
</dbReference>
<dbReference type="AlphaFoldDB" id="A0A8B8ZFG8"/>
<dbReference type="Pfam" id="PF13041">
    <property type="entry name" value="PPR_2"/>
    <property type="match status" value="1"/>
</dbReference>
<proteinExistence type="predicted"/>
<sequence>MSDGGAATLALLQSCATLRDLHQVHAQMIKTQHDRSSFLAGKLVAFCSCRGVMDYALSVFAHTPSPGLFARNSIIHGYLQASSPHLALLFFASRPSLPPNSYTFPLLFKTCAQLHDLPLGKALHGHHLKLGFHSDLHAHTALLSLYASCGEVISARKLFAVGPHRDCIACWNAVISGLVKGGHSKEALELFYELLGMGGGDGETPLKADEITIVSALAACTDLGALDSAKWMHEYALKNDLRVNVCLGTALVDAYAKCGSIDLARRVFDEMPERNVLSWTVIIRGLAMFGKGEEALTLFSKMVAEGVAPDDVTFVGALSACTHSGLVEEGRRIFDSMSKRFNVSPKMEHYGCMVDLLSRVGLLKEALDLIESMPMKPDAALWGSLLSACRRNPSHLELAEYVAGRLMEIEPYSDATYVLLSNIYAHHNRWGDVGRIRAWMKARGISKTPGCSSVELDGVIHEFIVGDKSHPDIEEMHAMVEEIGMRVAEMGHVVNTSEVLLDIEEHEKRNALMLHSEKLALAFGLIRTDHPAPIRIVKNLRVCSDCHSVMKLASRAFSREIILRDRNRFHRFAEGFCTCADFW</sequence>
<dbReference type="Pfam" id="PF01535">
    <property type="entry name" value="PPR"/>
    <property type="match status" value="2"/>
</dbReference>
<dbReference type="GeneID" id="120104133"/>
<evidence type="ECO:0000313" key="4">
    <source>
        <dbReference type="Proteomes" id="UP000228380"/>
    </source>
</evidence>
<feature type="domain" description="DYW" evidence="3">
    <location>
        <begin position="491"/>
        <end position="583"/>
    </location>
</feature>
<name>A0A8B8ZFG8_PHODC</name>
<dbReference type="Pfam" id="PF14432">
    <property type="entry name" value="DYW_deaminase"/>
    <property type="match status" value="1"/>
</dbReference>
<dbReference type="OrthoDB" id="762110at2759"/>
<dbReference type="FunFam" id="1.25.40.10:FF:001087">
    <property type="entry name" value="Pentatricopeptide repeat-containing protein, mitochondrial"/>
    <property type="match status" value="1"/>
</dbReference>
<dbReference type="InterPro" id="IPR002885">
    <property type="entry name" value="PPR_rpt"/>
</dbReference>
<dbReference type="InterPro" id="IPR046848">
    <property type="entry name" value="E_motif"/>
</dbReference>
<dbReference type="RefSeq" id="XP_038970599.1">
    <property type="nucleotide sequence ID" value="XM_039114671.1"/>
</dbReference>
<dbReference type="GO" id="GO:0003723">
    <property type="term" value="F:RNA binding"/>
    <property type="evidence" value="ECO:0007669"/>
    <property type="project" value="InterPro"/>
</dbReference>
<reference evidence="5" key="2">
    <citation type="submission" date="2025-08" db="UniProtKB">
        <authorList>
            <consortium name="RefSeq"/>
        </authorList>
    </citation>
    <scope>IDENTIFICATION</scope>
    <source>
        <tissue evidence="5">Young leaves</tissue>
    </source>
</reference>
<accession>A0A8B8ZFG8</accession>
<evidence type="ECO:0000313" key="5">
    <source>
        <dbReference type="RefSeq" id="XP_038970599.1"/>
    </source>
</evidence>
<feature type="repeat" description="PPR" evidence="2">
    <location>
        <begin position="244"/>
        <end position="274"/>
    </location>
</feature>
<dbReference type="Gene3D" id="1.25.40.10">
    <property type="entry name" value="Tetratricopeptide repeat domain"/>
    <property type="match status" value="3"/>
</dbReference>
<evidence type="ECO:0000259" key="3">
    <source>
        <dbReference type="Pfam" id="PF14432"/>
    </source>
</evidence>
<dbReference type="GO" id="GO:0008270">
    <property type="term" value="F:zinc ion binding"/>
    <property type="evidence" value="ECO:0007669"/>
    <property type="project" value="InterPro"/>
</dbReference>
<reference evidence="4" key="1">
    <citation type="journal article" date="2019" name="Nat. Commun.">
        <title>Genome-wide association mapping of date palm fruit traits.</title>
        <authorList>
            <person name="Hazzouri K.M."/>
            <person name="Gros-Balthazard M."/>
            <person name="Flowers J.M."/>
            <person name="Copetti D."/>
            <person name="Lemansour A."/>
            <person name="Lebrun M."/>
            <person name="Masmoudi K."/>
            <person name="Ferrand S."/>
            <person name="Dhar M.I."/>
            <person name="Fresquez Z.A."/>
            <person name="Rosas U."/>
            <person name="Zhang J."/>
            <person name="Talag J."/>
            <person name="Lee S."/>
            <person name="Kudrna D."/>
            <person name="Powell R.F."/>
            <person name="Leitch I.J."/>
            <person name="Krueger R.R."/>
            <person name="Wing R.A."/>
            <person name="Amiri K.M.A."/>
            <person name="Purugganan M.D."/>
        </authorList>
    </citation>
    <scope>NUCLEOTIDE SEQUENCE [LARGE SCALE GENOMIC DNA]</scope>
    <source>
        <strain evidence="4">cv. Khalas</strain>
    </source>
</reference>
<dbReference type="InterPro" id="IPR011990">
    <property type="entry name" value="TPR-like_helical_dom_sf"/>
</dbReference>
<feature type="repeat" description="PPR" evidence="2">
    <location>
        <begin position="275"/>
        <end position="309"/>
    </location>
</feature>
<dbReference type="Pfam" id="PF20431">
    <property type="entry name" value="E_motif"/>
    <property type="match status" value="1"/>
</dbReference>
<dbReference type="Proteomes" id="UP000228380">
    <property type="component" value="Chromosome 16"/>
</dbReference>
<protein>
    <submittedName>
        <fullName evidence="5">Pentatricopeptide repeat-containing protein At5g40405</fullName>
    </submittedName>
</protein>
<dbReference type="PROSITE" id="PS51375">
    <property type="entry name" value="PPR"/>
    <property type="match status" value="2"/>
</dbReference>
<dbReference type="KEGG" id="pda:120104133"/>